<feature type="compositionally biased region" description="Acidic residues" evidence="1">
    <location>
        <begin position="84"/>
        <end position="117"/>
    </location>
</feature>
<name>A0ABQ8B1V1_BRANA</name>
<gene>
    <name evidence="2" type="ORF">HID58_048030</name>
</gene>
<evidence type="ECO:0000313" key="3">
    <source>
        <dbReference type="Proteomes" id="UP000824890"/>
    </source>
</evidence>
<feature type="non-terminal residue" evidence="2">
    <location>
        <position position="1"/>
    </location>
</feature>
<feature type="compositionally biased region" description="Basic and acidic residues" evidence="1">
    <location>
        <begin position="8"/>
        <end position="18"/>
    </location>
</feature>
<feature type="region of interest" description="Disordered" evidence="1">
    <location>
        <begin position="1"/>
        <end position="164"/>
    </location>
</feature>
<proteinExistence type="predicted"/>
<dbReference type="EMBL" id="JAGKQM010000012">
    <property type="protein sequence ID" value="KAH0898462.1"/>
    <property type="molecule type" value="Genomic_DNA"/>
</dbReference>
<feature type="compositionally biased region" description="Basic and acidic residues" evidence="1">
    <location>
        <begin position="118"/>
        <end position="157"/>
    </location>
</feature>
<organism evidence="2 3">
    <name type="scientific">Brassica napus</name>
    <name type="common">Rape</name>
    <dbReference type="NCBI Taxonomy" id="3708"/>
    <lineage>
        <taxon>Eukaryota</taxon>
        <taxon>Viridiplantae</taxon>
        <taxon>Streptophyta</taxon>
        <taxon>Embryophyta</taxon>
        <taxon>Tracheophyta</taxon>
        <taxon>Spermatophyta</taxon>
        <taxon>Magnoliopsida</taxon>
        <taxon>eudicotyledons</taxon>
        <taxon>Gunneridae</taxon>
        <taxon>Pentapetalae</taxon>
        <taxon>rosids</taxon>
        <taxon>malvids</taxon>
        <taxon>Brassicales</taxon>
        <taxon>Brassicaceae</taxon>
        <taxon>Brassiceae</taxon>
        <taxon>Brassica</taxon>
    </lineage>
</organism>
<evidence type="ECO:0000256" key="1">
    <source>
        <dbReference type="SAM" id="MobiDB-lite"/>
    </source>
</evidence>
<keyword evidence="3" id="KW-1185">Reference proteome</keyword>
<evidence type="ECO:0000313" key="2">
    <source>
        <dbReference type="EMBL" id="KAH0898462.1"/>
    </source>
</evidence>
<sequence length="191" mass="21425">IKTQIMLNRDDPKAKEDSSSNVGGEETAMVPESRDEANPSTIDKYVAPGTEQSPRDADESEENASEKEEEKESSEKEEEKEPSEVEEDNEGEKEVGEEEKEAGDEEREVREEENEHGEEEKEPKEGDEMEARRNDEEADERTTQSVREHETKSHAEEFGIDFSARTAQIEVPTIRAIGEGCNNAESGQAHA</sequence>
<protein>
    <submittedName>
        <fullName evidence="2">Uncharacterized protein</fullName>
    </submittedName>
</protein>
<comment type="caution">
    <text evidence="2">The sequence shown here is derived from an EMBL/GenBank/DDBJ whole genome shotgun (WGS) entry which is preliminary data.</text>
</comment>
<dbReference type="Proteomes" id="UP000824890">
    <property type="component" value="Unassembled WGS sequence"/>
</dbReference>
<reference evidence="2 3" key="1">
    <citation type="submission" date="2021-05" db="EMBL/GenBank/DDBJ databases">
        <title>Genome Assembly of Synthetic Allotetraploid Brassica napus Reveals Homoeologous Exchanges between Subgenomes.</title>
        <authorList>
            <person name="Davis J.T."/>
        </authorList>
    </citation>
    <scope>NUCLEOTIDE SEQUENCE [LARGE SCALE GENOMIC DNA]</scope>
    <source>
        <strain evidence="3">cv. Da-Ae</strain>
        <tissue evidence="2">Seedling</tissue>
    </source>
</reference>
<accession>A0ABQ8B1V1</accession>
<feature type="compositionally biased region" description="Basic and acidic residues" evidence="1">
    <location>
        <begin position="64"/>
        <end position="83"/>
    </location>
</feature>